<accession>A0A6A6QU41</accession>
<keyword evidence="7 10" id="KW-0472">Membrane</keyword>
<name>A0A6A6QU41_9PEZI</name>
<evidence type="ECO:0000256" key="4">
    <source>
        <dbReference type="ARBA" id="ARBA00022448"/>
    </source>
</evidence>
<feature type="region of interest" description="Disordered" evidence="11">
    <location>
        <begin position="1"/>
        <end position="32"/>
    </location>
</feature>
<dbReference type="PANTHER" id="PTHR21506:SF0">
    <property type="entry name" value="CONSERVED OLIGOMERIC GOLGI COMPLEX SUBUNIT 6"/>
    <property type="match status" value="1"/>
</dbReference>
<evidence type="ECO:0000256" key="5">
    <source>
        <dbReference type="ARBA" id="ARBA00022927"/>
    </source>
</evidence>
<dbReference type="InterPro" id="IPR048369">
    <property type="entry name" value="COG6_C"/>
</dbReference>
<evidence type="ECO:0000256" key="9">
    <source>
        <dbReference type="ARBA" id="ARBA00043873"/>
    </source>
</evidence>
<dbReference type="SMART" id="SM01087">
    <property type="entry name" value="COG6"/>
    <property type="match status" value="1"/>
</dbReference>
<evidence type="ECO:0000256" key="7">
    <source>
        <dbReference type="ARBA" id="ARBA00023136"/>
    </source>
</evidence>
<evidence type="ECO:0000256" key="10">
    <source>
        <dbReference type="RuleBase" id="RU365075"/>
    </source>
</evidence>
<dbReference type="GO" id="GO:0015031">
    <property type="term" value="P:protein transport"/>
    <property type="evidence" value="ECO:0007669"/>
    <property type="project" value="UniProtKB-KW"/>
</dbReference>
<evidence type="ECO:0000259" key="12">
    <source>
        <dbReference type="Pfam" id="PF06419"/>
    </source>
</evidence>
<feature type="domain" description="Conserved Oligomeric Golgi complex subunit 6 C-terminal" evidence="13">
    <location>
        <begin position="203"/>
        <end position="695"/>
    </location>
</feature>
<keyword evidence="15" id="KW-1185">Reference proteome</keyword>
<keyword evidence="6 10" id="KW-0333">Golgi apparatus</keyword>
<evidence type="ECO:0000259" key="13">
    <source>
        <dbReference type="Pfam" id="PF20653"/>
    </source>
</evidence>
<evidence type="ECO:0000313" key="14">
    <source>
        <dbReference type="EMBL" id="KAF2495243.1"/>
    </source>
</evidence>
<keyword evidence="4 10" id="KW-0813">Transport</keyword>
<dbReference type="GO" id="GO:0017119">
    <property type="term" value="C:Golgi transport complex"/>
    <property type="evidence" value="ECO:0007669"/>
    <property type="project" value="UniProtKB-UniRule"/>
</dbReference>
<evidence type="ECO:0000256" key="8">
    <source>
        <dbReference type="ARBA" id="ARBA00031348"/>
    </source>
</evidence>
<reference evidence="14" key="1">
    <citation type="journal article" date="2020" name="Stud. Mycol.">
        <title>101 Dothideomycetes genomes: a test case for predicting lifestyles and emergence of pathogens.</title>
        <authorList>
            <person name="Haridas S."/>
            <person name="Albert R."/>
            <person name="Binder M."/>
            <person name="Bloem J."/>
            <person name="Labutti K."/>
            <person name="Salamov A."/>
            <person name="Andreopoulos B."/>
            <person name="Baker S."/>
            <person name="Barry K."/>
            <person name="Bills G."/>
            <person name="Bluhm B."/>
            <person name="Cannon C."/>
            <person name="Castanera R."/>
            <person name="Culley D."/>
            <person name="Daum C."/>
            <person name="Ezra D."/>
            <person name="Gonzalez J."/>
            <person name="Henrissat B."/>
            <person name="Kuo A."/>
            <person name="Liang C."/>
            <person name="Lipzen A."/>
            <person name="Lutzoni F."/>
            <person name="Magnuson J."/>
            <person name="Mondo S."/>
            <person name="Nolan M."/>
            <person name="Ohm R."/>
            <person name="Pangilinan J."/>
            <person name="Park H.-J."/>
            <person name="Ramirez L."/>
            <person name="Alfaro M."/>
            <person name="Sun H."/>
            <person name="Tritt A."/>
            <person name="Yoshinaga Y."/>
            <person name="Zwiers L.-H."/>
            <person name="Turgeon B."/>
            <person name="Goodwin S."/>
            <person name="Spatafora J."/>
            <person name="Crous P."/>
            <person name="Grigoriev I."/>
        </authorList>
    </citation>
    <scope>NUCLEOTIDE SEQUENCE</scope>
    <source>
        <strain evidence="14">CBS 269.34</strain>
    </source>
</reference>
<dbReference type="InterPro" id="IPR010490">
    <property type="entry name" value="COG6"/>
</dbReference>
<dbReference type="AlphaFoldDB" id="A0A6A6QU41"/>
<comment type="function">
    <text evidence="9">Acts as a component of the peripheral membrane COG complex that is involved in intra-Golgi protein trafficking. COG is located at the cis-Golgi, and regulates tethering of retrograde intra-Golgi vesicles and possibly a number of other membrane trafficking events.</text>
</comment>
<gene>
    <name evidence="14" type="ORF">BU16DRAFT_461732</name>
</gene>
<evidence type="ECO:0000256" key="2">
    <source>
        <dbReference type="ARBA" id="ARBA00011023"/>
    </source>
</evidence>
<evidence type="ECO:0000256" key="6">
    <source>
        <dbReference type="ARBA" id="ARBA00023034"/>
    </source>
</evidence>
<sequence length="696" mass="77417">MASSYFQERSAPASPDLLSPATPSLGVSSRSSNALSGRITSVLSASYADLDIRDALETLNGRGIRNTAETRRQLRLDVQKEVIQCNGDIVKDFGQVAEQLKRIGTAISNLNQSCADLRGHISAATHETGPVLEEATSLMNQKKQVETKQHVLDAFSSHFVISDEEATVLTSTAEPVNEEFFQTLTRAKKIHHDCEVLLGTEDQRLGLEILEQSSKQLNSAFQKLYRWIQREFKTLDLENPQINASIRRSLRVLAERPTLFQSCLDFFAEARENILSDSFYTALTGSASDLQSMSTMKPIEFHAHDPLRYVGDMLAWAHSATVSEREALEVLFISEGDEIARGIQAGLESEPWSRPDGDEEIFDGRKALNQLVSRDLTGVARLLRQRTEQVIQSHEDATLAYKIANLIAFYKNTFSRLLGNDSEVLDVFTGLEESAMRQFRANMRDQVAAVQSELAVAPEDLSPPDFLEDALQMLKALAKSYDTSIAATDEGDNGFQVVLSEALDPFLSGCENLYKRLADPKNDIFAVNCLLEAKNILTPYSFASDRISEMEDTNGEHSAKLVESQHRYLTYESGIDVLLEAVSGMSDSAEDIATLASLEPFKPENLIATSQQLDDFLPSALMDAAENIKRLRNSRMVQKITEEAAGKFCEDFEFLESKIIAADELLDDESESEEQPVVRLRDIFPRTSGEIRVLLS</sequence>
<dbReference type="InterPro" id="IPR048368">
    <property type="entry name" value="COG6_N"/>
</dbReference>
<dbReference type="Pfam" id="PF20653">
    <property type="entry name" value="COG6_C"/>
    <property type="match status" value="1"/>
</dbReference>
<dbReference type="Pfam" id="PF06419">
    <property type="entry name" value="COG6_N"/>
    <property type="match status" value="1"/>
</dbReference>
<evidence type="ECO:0000256" key="1">
    <source>
        <dbReference type="ARBA" id="ARBA00004395"/>
    </source>
</evidence>
<comment type="function">
    <text evidence="10">Acts as component of the peripheral membrane COG complex that is involved in intra-Golgi protein trafficking. COG is located at the cis-Golgi, and regulates tethering of retrograde intra-Golgi vesicles and possibly a number of other membrane trafficking events.</text>
</comment>
<feature type="domain" description="Conserved oligomeric complex COG6 N-terminal" evidence="12">
    <location>
        <begin position="61"/>
        <end position="172"/>
    </location>
</feature>
<proteinExistence type="inferred from homology"/>
<dbReference type="Proteomes" id="UP000799750">
    <property type="component" value="Unassembled WGS sequence"/>
</dbReference>
<feature type="compositionally biased region" description="Polar residues" evidence="11">
    <location>
        <begin position="21"/>
        <end position="32"/>
    </location>
</feature>
<dbReference type="PANTHER" id="PTHR21506">
    <property type="entry name" value="COMPONENT OF OLIGOMERIC GOLGI COMPLEX 6"/>
    <property type="match status" value="1"/>
</dbReference>
<dbReference type="EMBL" id="MU004189">
    <property type="protein sequence ID" value="KAF2495243.1"/>
    <property type="molecule type" value="Genomic_DNA"/>
</dbReference>
<evidence type="ECO:0000256" key="3">
    <source>
        <dbReference type="ARBA" id="ARBA00020973"/>
    </source>
</evidence>
<evidence type="ECO:0000256" key="11">
    <source>
        <dbReference type="SAM" id="MobiDB-lite"/>
    </source>
</evidence>
<keyword evidence="5 10" id="KW-0653">Protein transport</keyword>
<dbReference type="GO" id="GO:0000139">
    <property type="term" value="C:Golgi membrane"/>
    <property type="evidence" value="ECO:0007669"/>
    <property type="project" value="UniProtKB-SubCell"/>
</dbReference>
<evidence type="ECO:0000313" key="15">
    <source>
        <dbReference type="Proteomes" id="UP000799750"/>
    </source>
</evidence>
<organism evidence="14 15">
    <name type="scientific">Lophium mytilinum</name>
    <dbReference type="NCBI Taxonomy" id="390894"/>
    <lineage>
        <taxon>Eukaryota</taxon>
        <taxon>Fungi</taxon>
        <taxon>Dikarya</taxon>
        <taxon>Ascomycota</taxon>
        <taxon>Pezizomycotina</taxon>
        <taxon>Dothideomycetes</taxon>
        <taxon>Pleosporomycetidae</taxon>
        <taxon>Mytilinidiales</taxon>
        <taxon>Mytilinidiaceae</taxon>
        <taxon>Lophium</taxon>
    </lineage>
</organism>
<comment type="subcellular location">
    <subcellularLocation>
        <location evidence="1 10">Golgi apparatus membrane</location>
        <topology evidence="1 10">Peripheral membrane protein</topology>
    </subcellularLocation>
</comment>
<comment type="subunit">
    <text evidence="10">Component of the conserved oligomeric Golgi complex.</text>
</comment>
<dbReference type="OrthoDB" id="272987at2759"/>
<dbReference type="GO" id="GO:0006891">
    <property type="term" value="P:intra-Golgi vesicle-mediated transport"/>
    <property type="evidence" value="ECO:0007669"/>
    <property type="project" value="UniProtKB-UniRule"/>
</dbReference>
<comment type="similarity">
    <text evidence="2 10">Belongs to the COG6 family.</text>
</comment>
<protein>
    <recommendedName>
        <fullName evidence="3 10">Conserved oligomeric Golgi complex subunit 6</fullName>
        <shortName evidence="10">COG complex subunit 6</shortName>
    </recommendedName>
    <alternativeName>
        <fullName evidence="8 10">Component of oligomeric Golgi complex 6</fullName>
    </alternativeName>
</protein>